<organism evidence="2">
    <name type="scientific">Auxenochlorella protothecoides</name>
    <name type="common">Green microalga</name>
    <name type="synonym">Chlorella protothecoides</name>
    <dbReference type="NCBI Taxonomy" id="3075"/>
    <lineage>
        <taxon>Eukaryota</taxon>
        <taxon>Viridiplantae</taxon>
        <taxon>Chlorophyta</taxon>
        <taxon>core chlorophytes</taxon>
        <taxon>Trebouxiophyceae</taxon>
        <taxon>Chlorellales</taxon>
        <taxon>Chlorellaceae</taxon>
        <taxon>Auxenochlorella</taxon>
    </lineage>
</organism>
<dbReference type="PANTHER" id="PTHR43689">
    <property type="entry name" value="HYDROLASE"/>
    <property type="match status" value="1"/>
</dbReference>
<dbReference type="InterPro" id="IPR029058">
    <property type="entry name" value="AB_hydrolase_fold"/>
</dbReference>
<dbReference type="InterPro" id="IPR000073">
    <property type="entry name" value="AB_hydrolase_1"/>
</dbReference>
<protein>
    <recommendedName>
        <fullName evidence="1">AB hydrolase-1 domain-containing protein</fullName>
    </recommendedName>
</protein>
<proteinExistence type="predicted"/>
<reference evidence="2" key="1">
    <citation type="submission" date="2015-08" db="EMBL/GenBank/DDBJ databases">
        <authorList>
            <person name="Babu N.S."/>
            <person name="Beckwith C.J."/>
            <person name="Beseler K.G."/>
            <person name="Brison A."/>
            <person name="Carone J.V."/>
            <person name="Caskin T.P."/>
            <person name="Diamond M."/>
            <person name="Durham M.E."/>
            <person name="Foxe J.M."/>
            <person name="Go M."/>
            <person name="Henderson B.A."/>
            <person name="Jones I.B."/>
            <person name="McGettigan J.A."/>
            <person name="Micheletti S.J."/>
            <person name="Nasrallah M.E."/>
            <person name="Ortiz D."/>
            <person name="Piller C.R."/>
            <person name="Privatt S.R."/>
            <person name="Schneider S.L."/>
            <person name="Sharp S."/>
            <person name="Smith T.C."/>
            <person name="Stanton J.D."/>
            <person name="Ullery H.E."/>
            <person name="Wilson R.J."/>
            <person name="Serrano M.G."/>
            <person name="Buck G."/>
            <person name="Lee V."/>
            <person name="Wang Y."/>
            <person name="Carvalho R."/>
            <person name="Voegtly L."/>
            <person name="Shi R."/>
            <person name="Duckworth R."/>
            <person name="Johnson A."/>
            <person name="Loviza R."/>
            <person name="Walstead R."/>
            <person name="Shah Z."/>
            <person name="Kiflezghi M."/>
            <person name="Wade K."/>
            <person name="Ball S.L."/>
            <person name="Bradley K.W."/>
            <person name="Asai D.J."/>
            <person name="Bowman C.A."/>
            <person name="Russell D.A."/>
            <person name="Pope W.H."/>
            <person name="Jacobs-Sera D."/>
            <person name="Hendrix R.W."/>
            <person name="Hatfull G.F."/>
        </authorList>
    </citation>
    <scope>NUCLEOTIDE SEQUENCE</scope>
</reference>
<dbReference type="SUPFAM" id="SSF53474">
    <property type="entry name" value="alpha/beta-Hydrolases"/>
    <property type="match status" value="1"/>
</dbReference>
<sequence>MCSLPTGIVPCAPLPPRGVLLARPTQGLAGRVSPRRAIGRHRMPTPQAAAAAADGMAGFGAYQSGAYSQEGLDFQPRLSRTDVAASAGVVLGVCCSVYALAAPRVVSLWFGTCMAALAGTSLACTRALLLERQHKALQRSEEEWVRLLKAGTSLVPFRRSRLHVATFPPGTGSSTSDLRIHCLHGFGSALHSWLAVGPHIAAALGATITAHDMPGFGLSERPAQDEPYTLAYNGEAARFIMDEVAKSEAGATGGPCKRVLMGHSMGAVSVADEVIRDPQGYRGIVLVSPAIFAAKVPGQPPARHNQALDPRLEAVERVVEAEDAPSPPNSKPWAQRLRLCARALQFAAARVILRLARPFIVLTLRSRIRKKNFWRMGLTSAWHDASRLQPETVDRYRFPQLIRGWETGFCRFLAARFAEKGGLLSSLRVALHGPPKPSQAERLAEVVRQHGIPCLIVHGEGDRAIPATNSRALAQALPGSKLVMLSQCGHVPQEEIPGTVATHISAFLREL</sequence>
<gene>
    <name evidence="2" type="ORF">g.36719</name>
</gene>
<accession>A0A1D2AE81</accession>
<dbReference type="AlphaFoldDB" id="A0A1D2AE81"/>
<evidence type="ECO:0000259" key="1">
    <source>
        <dbReference type="Pfam" id="PF00561"/>
    </source>
</evidence>
<feature type="domain" description="AB hydrolase-1" evidence="1">
    <location>
        <begin position="182"/>
        <end position="495"/>
    </location>
</feature>
<evidence type="ECO:0000313" key="2">
    <source>
        <dbReference type="EMBL" id="JAT77517.1"/>
    </source>
</evidence>
<name>A0A1D2AE81_AUXPR</name>
<dbReference type="PANTHER" id="PTHR43689:SF1">
    <property type="entry name" value="ALPHA_BETA-HYDROLASES SUPERFAMILY PROTEIN"/>
    <property type="match status" value="1"/>
</dbReference>
<dbReference type="EMBL" id="GDKF01001105">
    <property type="protein sequence ID" value="JAT77517.1"/>
    <property type="molecule type" value="Transcribed_RNA"/>
</dbReference>
<dbReference type="Pfam" id="PF00561">
    <property type="entry name" value="Abhydrolase_1"/>
    <property type="match status" value="1"/>
</dbReference>
<dbReference type="Gene3D" id="3.40.50.1820">
    <property type="entry name" value="alpha/beta hydrolase"/>
    <property type="match status" value="1"/>
</dbReference>